<sequence length="583" mass="65277">NALQLDPALNRLFTAGRDSIIRIWSINQHKQDPYIASMEHHTDWVNDAVLCCNGKTLISASSDTTVKVWNAHKGFCMSTLRTHKDYVKALAYAKDKELVASAGLDRQIFLWDVNTLTALTASNNTVTTSSLSGNKDSIYSLAMNQMGTVIVSGSTEKVLRVWDPRTCAKFMKLKGHTDNVKALLLNRDGTQCLSGSSDGTIRLWSLGQQRCIATYRVHDEGVWALQVNEGFTHVYSGGRDKKIYCTDLRNPDIRVLICEEKAPVLKMELDRSADPPPALWVATTKSCVNKWTLKGIQNVRVSGDYDNDCSNPITPLCTQPDQVIKGGASIIQCHILNDKQHILTKDTNNNVAYWDVLKVNAGFSSADGSDPKLNLGGLLLQALLEYWPRTHINPMDEEENEMNHVNGEQENRLQKGNGYFQVPPHTPVIFGEAGGRTLFRLLCRDSGGETESMLLNETVPQWVIDITVDLNSVQLSPTAQHQISFVSRDRLSASDMLQVRKVMEHVYEKIINLDNESQMTSSCNNEKAGEQEKEEDITVLAEEKIELLCQDQVLDPNMDLRTVKHFIWKSGGDLTLHYRQKST</sequence>
<dbReference type="PROSITE" id="PS50294">
    <property type="entry name" value="WD_REPEATS_REGION"/>
    <property type="match status" value="4"/>
</dbReference>
<organism evidence="7 8">
    <name type="scientific">Pseudonaja textilis</name>
    <name type="common">Eastern brown snake</name>
    <dbReference type="NCBI Taxonomy" id="8673"/>
    <lineage>
        <taxon>Eukaryota</taxon>
        <taxon>Metazoa</taxon>
        <taxon>Chordata</taxon>
        <taxon>Craniata</taxon>
        <taxon>Vertebrata</taxon>
        <taxon>Euteleostomi</taxon>
        <taxon>Lepidosauria</taxon>
        <taxon>Squamata</taxon>
        <taxon>Bifurcata</taxon>
        <taxon>Unidentata</taxon>
        <taxon>Episquamata</taxon>
        <taxon>Toxicofera</taxon>
        <taxon>Serpentes</taxon>
        <taxon>Colubroidea</taxon>
        <taxon>Elapidae</taxon>
        <taxon>Hydrophiinae</taxon>
        <taxon>Pseudonaja</taxon>
    </lineage>
</organism>
<name>A0A670ZFE3_PSETE</name>
<dbReference type="GO" id="GO:0043130">
    <property type="term" value="F:ubiquitin binding"/>
    <property type="evidence" value="ECO:0007669"/>
    <property type="project" value="TreeGrafter"/>
</dbReference>
<dbReference type="SMART" id="SM00320">
    <property type="entry name" value="WD40"/>
    <property type="match status" value="6"/>
</dbReference>
<dbReference type="InterPro" id="IPR021772">
    <property type="entry name" value="WDR48/Bun107"/>
</dbReference>
<dbReference type="FunFam" id="2.130.10.10:FF:000062">
    <property type="entry name" value="Putative WD repeat-containing protein 48"/>
    <property type="match status" value="1"/>
</dbReference>
<dbReference type="InterPro" id="IPR019775">
    <property type="entry name" value="WD40_repeat_CS"/>
</dbReference>
<feature type="repeat" description="WD" evidence="6">
    <location>
        <begin position="173"/>
        <end position="214"/>
    </location>
</feature>
<dbReference type="PROSITE" id="PS00678">
    <property type="entry name" value="WD_REPEATS_1"/>
    <property type="match status" value="1"/>
</dbReference>
<feature type="repeat" description="WD" evidence="6">
    <location>
        <begin position="38"/>
        <end position="79"/>
    </location>
</feature>
<comment type="similarity">
    <text evidence="1">Belongs to the WD repeat WDR48 family.</text>
</comment>
<dbReference type="PANTHER" id="PTHR19862:SF14">
    <property type="entry name" value="WD REPEAT-CONTAINING PROTEIN 48"/>
    <property type="match status" value="1"/>
</dbReference>
<dbReference type="Pfam" id="PF11816">
    <property type="entry name" value="DUF3337"/>
    <property type="match status" value="1"/>
</dbReference>
<dbReference type="InterPro" id="IPR051246">
    <property type="entry name" value="WDR48"/>
</dbReference>
<dbReference type="AlphaFoldDB" id="A0A670ZFE3"/>
<dbReference type="GeneTree" id="ENSGT00920000149157"/>
<evidence type="ECO:0000256" key="2">
    <source>
        <dbReference type="ARBA" id="ARBA00021209"/>
    </source>
</evidence>
<dbReference type="InterPro" id="IPR020472">
    <property type="entry name" value="WD40_PAC1"/>
</dbReference>
<proteinExistence type="inferred from homology"/>
<dbReference type="PRINTS" id="PR00320">
    <property type="entry name" value="GPROTEINBRPT"/>
</dbReference>
<dbReference type="PANTHER" id="PTHR19862">
    <property type="entry name" value="WD REPEAT-CONTAINING PROTEIN 48"/>
    <property type="match status" value="1"/>
</dbReference>
<dbReference type="Proteomes" id="UP000472273">
    <property type="component" value="Unplaced"/>
</dbReference>
<protein>
    <recommendedName>
        <fullName evidence="2">WD repeat-containing protein 48</fullName>
    </recommendedName>
    <alternativeName>
        <fullName evidence="5">USP1-associated factor 1</fullName>
    </alternativeName>
</protein>
<feature type="repeat" description="WD" evidence="6">
    <location>
        <begin position="80"/>
        <end position="121"/>
    </location>
</feature>
<keyword evidence="3 6" id="KW-0853">WD repeat</keyword>
<keyword evidence="4" id="KW-0677">Repeat</keyword>
<evidence type="ECO:0000256" key="4">
    <source>
        <dbReference type="ARBA" id="ARBA00022737"/>
    </source>
</evidence>
<reference evidence="7" key="1">
    <citation type="submission" date="2025-08" db="UniProtKB">
        <authorList>
            <consortium name="Ensembl"/>
        </authorList>
    </citation>
    <scope>IDENTIFICATION</scope>
</reference>
<evidence type="ECO:0000313" key="8">
    <source>
        <dbReference type="Proteomes" id="UP000472273"/>
    </source>
</evidence>
<dbReference type="GO" id="GO:0000724">
    <property type="term" value="P:double-strand break repair via homologous recombination"/>
    <property type="evidence" value="ECO:0007669"/>
    <property type="project" value="TreeGrafter"/>
</dbReference>
<dbReference type="CDD" id="cd00200">
    <property type="entry name" value="WD40"/>
    <property type="match status" value="1"/>
</dbReference>
<evidence type="ECO:0000256" key="1">
    <source>
        <dbReference type="ARBA" id="ARBA00006917"/>
    </source>
</evidence>
<gene>
    <name evidence="7" type="primary">LOC113450146</name>
</gene>
<reference evidence="7" key="2">
    <citation type="submission" date="2025-09" db="UniProtKB">
        <authorList>
            <consortium name="Ensembl"/>
        </authorList>
    </citation>
    <scope>IDENTIFICATION</scope>
</reference>
<dbReference type="Pfam" id="PF00400">
    <property type="entry name" value="WD40"/>
    <property type="match status" value="5"/>
</dbReference>
<dbReference type="Gene3D" id="2.130.10.10">
    <property type="entry name" value="YVTN repeat-like/Quinoprotein amine dehydrogenase"/>
    <property type="match status" value="2"/>
</dbReference>
<dbReference type="FunFam" id="2.130.10.10:FF:000054">
    <property type="entry name" value="Putative WD repeat-containing protein 48"/>
    <property type="match status" value="1"/>
</dbReference>
<evidence type="ECO:0000256" key="5">
    <source>
        <dbReference type="ARBA" id="ARBA00031683"/>
    </source>
</evidence>
<keyword evidence="8" id="KW-1185">Reference proteome</keyword>
<dbReference type="Ensembl" id="ENSPTXT00000021190.1">
    <property type="protein sequence ID" value="ENSPTXP00000020566.1"/>
    <property type="gene ID" value="ENSPTXG00000014201.1"/>
</dbReference>
<evidence type="ECO:0000256" key="3">
    <source>
        <dbReference type="ARBA" id="ARBA00022574"/>
    </source>
</evidence>
<dbReference type="InterPro" id="IPR036322">
    <property type="entry name" value="WD40_repeat_dom_sf"/>
</dbReference>
<accession>A0A670ZFE3</accession>
<feature type="repeat" description="WD" evidence="6">
    <location>
        <begin position="131"/>
        <end position="163"/>
    </location>
</feature>
<dbReference type="PROSITE" id="PS50082">
    <property type="entry name" value="WD_REPEATS_2"/>
    <property type="match status" value="5"/>
</dbReference>
<dbReference type="InterPro" id="IPR015943">
    <property type="entry name" value="WD40/YVTN_repeat-like_dom_sf"/>
</dbReference>
<dbReference type="InterPro" id="IPR001680">
    <property type="entry name" value="WD40_rpt"/>
</dbReference>
<dbReference type="CDD" id="cd17041">
    <property type="entry name" value="Ubl_WDR48"/>
    <property type="match status" value="1"/>
</dbReference>
<evidence type="ECO:0000313" key="7">
    <source>
        <dbReference type="Ensembl" id="ENSPTXP00000020566.1"/>
    </source>
</evidence>
<feature type="repeat" description="WD" evidence="6">
    <location>
        <begin position="1"/>
        <end position="27"/>
    </location>
</feature>
<evidence type="ECO:0000256" key="6">
    <source>
        <dbReference type="PROSITE-ProRule" id="PRU00221"/>
    </source>
</evidence>
<dbReference type="SUPFAM" id="SSF50978">
    <property type="entry name" value="WD40 repeat-like"/>
    <property type="match status" value="1"/>
</dbReference>